<dbReference type="Pfam" id="PF00620">
    <property type="entry name" value="RhoGAP"/>
    <property type="match status" value="1"/>
</dbReference>
<protein>
    <submittedName>
        <fullName evidence="5">Uncharacterized protein</fullName>
    </submittedName>
</protein>
<dbReference type="InterPro" id="IPR001478">
    <property type="entry name" value="PDZ"/>
</dbReference>
<dbReference type="Proteomes" id="UP000594262">
    <property type="component" value="Unplaced"/>
</dbReference>
<evidence type="ECO:0000313" key="6">
    <source>
        <dbReference type="Proteomes" id="UP000594262"/>
    </source>
</evidence>
<feature type="region of interest" description="Disordered" evidence="1">
    <location>
        <begin position="327"/>
        <end position="348"/>
    </location>
</feature>
<dbReference type="GO" id="GO:0097060">
    <property type="term" value="C:synaptic membrane"/>
    <property type="evidence" value="ECO:0007669"/>
    <property type="project" value="TreeGrafter"/>
</dbReference>
<feature type="compositionally biased region" description="Polar residues" evidence="1">
    <location>
        <begin position="1286"/>
        <end position="1295"/>
    </location>
</feature>
<evidence type="ECO:0000259" key="2">
    <source>
        <dbReference type="PROSITE" id="PS50004"/>
    </source>
</evidence>
<feature type="compositionally biased region" description="Basic and acidic residues" evidence="1">
    <location>
        <begin position="1179"/>
        <end position="1194"/>
    </location>
</feature>
<feature type="domain" description="PDZ" evidence="3">
    <location>
        <begin position="1031"/>
        <end position="1104"/>
    </location>
</feature>
<dbReference type="PROSITE" id="PS50238">
    <property type="entry name" value="RHOGAP"/>
    <property type="match status" value="1"/>
</dbReference>
<feature type="compositionally biased region" description="Polar residues" evidence="1">
    <location>
        <begin position="376"/>
        <end position="396"/>
    </location>
</feature>
<feature type="compositionally biased region" description="Basic and acidic residues" evidence="1">
    <location>
        <begin position="145"/>
        <end position="163"/>
    </location>
</feature>
<evidence type="ECO:0000313" key="5">
    <source>
        <dbReference type="EnsemblMetazoa" id="CLYHEMP002299.2"/>
    </source>
</evidence>
<dbReference type="CDD" id="cd06718">
    <property type="entry name" value="PDZ_Par6-like"/>
    <property type="match status" value="1"/>
</dbReference>
<dbReference type="PROSITE" id="PS50004">
    <property type="entry name" value="C2"/>
    <property type="match status" value="1"/>
</dbReference>
<feature type="domain" description="Rho-GAP" evidence="4">
    <location>
        <begin position="1457"/>
        <end position="1645"/>
    </location>
</feature>
<dbReference type="SUPFAM" id="SSF49562">
    <property type="entry name" value="C2 domain (Calcium/lipid-binding domain, CaLB)"/>
    <property type="match status" value="1"/>
</dbReference>
<dbReference type="PANTHER" id="PTHR46150:SF3">
    <property type="entry name" value="RHO GTPASE-ACTIVATING PROTEIN 100F"/>
    <property type="match status" value="1"/>
</dbReference>
<accession>A0A7M5V4F7</accession>
<dbReference type="Gene3D" id="2.30.42.10">
    <property type="match status" value="1"/>
</dbReference>
<dbReference type="Pfam" id="PF00595">
    <property type="entry name" value="PDZ"/>
    <property type="match status" value="1"/>
</dbReference>
<dbReference type="GeneID" id="136803571"/>
<evidence type="ECO:0000256" key="1">
    <source>
        <dbReference type="SAM" id="MobiDB-lite"/>
    </source>
</evidence>
<dbReference type="GO" id="GO:0016477">
    <property type="term" value="P:cell migration"/>
    <property type="evidence" value="ECO:0007669"/>
    <property type="project" value="TreeGrafter"/>
</dbReference>
<feature type="region of interest" description="Disordered" evidence="1">
    <location>
        <begin position="144"/>
        <end position="173"/>
    </location>
</feature>
<proteinExistence type="predicted"/>
<dbReference type="InterPro" id="IPR052118">
    <property type="entry name" value="Rho-GAP_regulator"/>
</dbReference>
<dbReference type="RefSeq" id="XP_066916408.1">
    <property type="nucleotide sequence ID" value="XM_067060307.1"/>
</dbReference>
<sequence length="1651" mass="186424">MEIMARNNGNTEAKYYGDNNMWRMNNNKSEANCEVLSFDNEKYSPATRRKFKDICQENPLFYQPPGIIESADIINTKTSGNSTAVKTDSKLRDDDGKNEWDKCKQTNDTKVHDDDGACNDFVVIEETKRTRDLVAFFNGNQTENRQNEAGKRRVNEVTRRESYAKGQLSKSNETQTLAKVSEPRVGLDLNANETGLEQNQNEALVEKSPIPPYNGQRRQSLTVNGQLVEFSSEGQFSWKTPNNRFYSNIYRDQNAMLYSKEVGIDIGETNEDNLSRSDSLPLERENCINEMNNNERIDLGDRDQIKGFEISETSLKDLKTDNVHSTKDMQDQTLPNHQNANINSGEDKIVNTVSTDKRNDETPTRVDYQDRWSLEVESSSQNNKDTYLFEQSSPTDILNRPARKSSHIEESLNSEINADERSFEDCYLVSVSKSPIADNIIFENYPKTNTEDNKTNLKSTNENVMRDSGISIPDTDEVDLSEIYFDQTDVDPLSDTLVPHHYHKLISLTRSDFLSTGGETCESNFDPILEQEDSPMLADPRDESQNEVHTMIDNSLLQPEPSSQHQEDASIDDRESLLIKTDTLQPSALNFTEDLHRTSPVLSHNQKRPKSPASQKLYRRSPVISHKRPNSTPKDFKDSIQNCNSTTSENDTLHQNLYQMDNDLPARAVTDVLKSTTPKPIEDTNPADPINTETTTFSLDSAQNEVSTFSDKTDENEGPQFEQTVLNENILNQTISMKKVKPLRRVTVIRKYIEPKKSIIEKGFLFSQQNDIGPNSSCRRRSLSESDLSFLIGGSDNLLRTDDCFESHPLRLHSLSCSDLCDYEENFHLDESESICYDSDTFSYDSESGSNDLKDEDCEQDPIIDDNPPIVKKKLTKKKSFIGKSISVDLLPEADRYFSNIRNRRNGIITDVGQDESFDEVTEDYIGDLLEFKKFYKKPKKGLRIAKSVESIFHAPSKESLNEQTTGSKPKRGFLSGLFTRSEKMEYSRDSGEADDDGAPNPKISVVGGSVKKVAGVTELFINSQGDVIRKIEIKRIPGQSLGFFIRFGNGVDRVDGIFISRVTLGSFVDENNLLHSGDEILKINKINVTDRTLEEVAKIMQSSQKLLLKTRSALPLPMNASPLIRNYTKKQQKASEDPKNYSSLMKMVSQEDQSSTKKMNRTISDPHDDQSSGNHTPVTRERSVSLDHKDKVFTRGQMYRNGPTRSPVYDRKLPAIPDENTGGGGKSPESEGDHRAFSRASRYQAEKKPEPSTLCPTQPSHVGAKSPGLFRRNERKKSGEGMFTAPSNDSLSSMSDDENAGDERLHVFPSDNPTPSDGLKSYTGKLAVSIYKMIGRLSGIEADCYCTIEVDGESKASTQHQKIKELVNFNESFEIELQKASVLSFFIFHKHGKKSHKLASQSHIYLESVLSQSETKKKLLLGTSSHVQMRIKLNFTAAESYTQRSHSLRQNGVFGFNLAKTLAKEENTIPVIVRKCVEEIEKRALEIVGIYRISGNARKKKHLRAQFEENSLAVDTSNEDEVDCHVLAGILKDYLRELPNPLISDNMYHNIYNKGCVKNKDQNNLLRELLKELPYTNRATLIYIMDHLKRVAAKSEVNKMTHQNLAVCFGPVMMSSPVATAAMLDFKKQIDALEFLLNIWPVSVELQNGI</sequence>
<dbReference type="PROSITE" id="PS50106">
    <property type="entry name" value="PDZ"/>
    <property type="match status" value="1"/>
</dbReference>
<feature type="domain" description="C2" evidence="2">
    <location>
        <begin position="1302"/>
        <end position="1420"/>
    </location>
</feature>
<dbReference type="GO" id="GO:0005096">
    <property type="term" value="F:GTPase activator activity"/>
    <property type="evidence" value="ECO:0007669"/>
    <property type="project" value="TreeGrafter"/>
</dbReference>
<dbReference type="CDD" id="cd00030">
    <property type="entry name" value="C2"/>
    <property type="match status" value="1"/>
</dbReference>
<dbReference type="EnsemblMetazoa" id="CLYHEMT002299.2">
    <property type="protein sequence ID" value="CLYHEMP002299.2"/>
    <property type="gene ID" value="CLYHEMG002299"/>
</dbReference>
<feature type="region of interest" description="Disordered" evidence="1">
    <location>
        <begin position="375"/>
        <end position="406"/>
    </location>
</feature>
<reference evidence="5" key="1">
    <citation type="submission" date="2021-01" db="UniProtKB">
        <authorList>
            <consortium name="EnsemblMetazoa"/>
        </authorList>
    </citation>
    <scope>IDENTIFICATION</scope>
</reference>
<dbReference type="InterPro" id="IPR000008">
    <property type="entry name" value="C2_dom"/>
</dbReference>
<feature type="compositionally biased region" description="Polar residues" evidence="1">
    <location>
        <begin position="1151"/>
        <end position="1164"/>
    </location>
</feature>
<dbReference type="GO" id="GO:0046578">
    <property type="term" value="P:regulation of Ras protein signal transduction"/>
    <property type="evidence" value="ECO:0007669"/>
    <property type="project" value="TreeGrafter"/>
</dbReference>
<evidence type="ECO:0000259" key="4">
    <source>
        <dbReference type="PROSITE" id="PS50238"/>
    </source>
</evidence>
<name>A0A7M5V4F7_9CNID</name>
<dbReference type="InterPro" id="IPR000198">
    <property type="entry name" value="RhoGAP_dom"/>
</dbReference>
<dbReference type="SMART" id="SM00228">
    <property type="entry name" value="PDZ"/>
    <property type="match status" value="1"/>
</dbReference>
<feature type="compositionally biased region" description="Polar residues" evidence="1">
    <location>
        <begin position="331"/>
        <end position="344"/>
    </location>
</feature>
<dbReference type="Gene3D" id="2.60.40.150">
    <property type="entry name" value="C2 domain"/>
    <property type="match status" value="1"/>
</dbReference>
<organism evidence="5 6">
    <name type="scientific">Clytia hemisphaerica</name>
    <dbReference type="NCBI Taxonomy" id="252671"/>
    <lineage>
        <taxon>Eukaryota</taxon>
        <taxon>Metazoa</taxon>
        <taxon>Cnidaria</taxon>
        <taxon>Hydrozoa</taxon>
        <taxon>Hydroidolina</taxon>
        <taxon>Leptothecata</taxon>
        <taxon>Obeliida</taxon>
        <taxon>Clytiidae</taxon>
        <taxon>Clytia</taxon>
    </lineage>
</organism>
<dbReference type="InterPro" id="IPR008936">
    <property type="entry name" value="Rho_GTPase_activation_prot"/>
</dbReference>
<dbReference type="SMART" id="SM00324">
    <property type="entry name" value="RhoGAP"/>
    <property type="match status" value="1"/>
</dbReference>
<dbReference type="SUPFAM" id="SSF50156">
    <property type="entry name" value="PDZ domain-like"/>
    <property type="match status" value="1"/>
</dbReference>
<keyword evidence="6" id="KW-1185">Reference proteome</keyword>
<dbReference type="InterPro" id="IPR036034">
    <property type="entry name" value="PDZ_sf"/>
</dbReference>
<evidence type="ECO:0000259" key="3">
    <source>
        <dbReference type="PROSITE" id="PS50106"/>
    </source>
</evidence>
<dbReference type="InterPro" id="IPR035892">
    <property type="entry name" value="C2_domain_sf"/>
</dbReference>
<dbReference type="OrthoDB" id="120383at2759"/>
<feature type="region of interest" description="Disordered" evidence="1">
    <location>
        <begin position="1148"/>
        <end position="1301"/>
    </location>
</feature>
<dbReference type="Gene3D" id="1.10.555.10">
    <property type="entry name" value="Rho GTPase activation protein"/>
    <property type="match status" value="1"/>
</dbReference>
<dbReference type="GO" id="GO:0007165">
    <property type="term" value="P:signal transduction"/>
    <property type="evidence" value="ECO:0007669"/>
    <property type="project" value="InterPro"/>
</dbReference>
<dbReference type="SUPFAM" id="SSF48350">
    <property type="entry name" value="GTPase activation domain, GAP"/>
    <property type="match status" value="1"/>
</dbReference>
<feature type="compositionally biased region" description="Polar residues" evidence="1">
    <location>
        <begin position="639"/>
        <end position="649"/>
    </location>
</feature>
<dbReference type="PANTHER" id="PTHR46150">
    <property type="entry name" value="RHO GTPASE-ACTIVATING PROTEIN 100F"/>
    <property type="match status" value="1"/>
</dbReference>
<feature type="region of interest" description="Disordered" evidence="1">
    <location>
        <begin position="597"/>
        <end position="649"/>
    </location>
</feature>